<dbReference type="AlphaFoldDB" id="A0A5C5X5J2"/>
<evidence type="ECO:0000313" key="2">
    <source>
        <dbReference type="EMBL" id="TWT58296.1"/>
    </source>
</evidence>
<dbReference type="EMBL" id="SIHI01000001">
    <property type="protein sequence ID" value="TWT58296.1"/>
    <property type="molecule type" value="Genomic_DNA"/>
</dbReference>
<protein>
    <submittedName>
        <fullName evidence="2">Uncharacterized protein</fullName>
    </submittedName>
</protein>
<feature type="signal peptide" evidence="1">
    <location>
        <begin position="1"/>
        <end position="20"/>
    </location>
</feature>
<gene>
    <name evidence="2" type="ORF">KOR42_16700</name>
</gene>
<keyword evidence="1" id="KW-0732">Signal</keyword>
<evidence type="ECO:0000256" key="1">
    <source>
        <dbReference type="SAM" id="SignalP"/>
    </source>
</evidence>
<comment type="caution">
    <text evidence="2">The sequence shown here is derived from an EMBL/GenBank/DDBJ whole genome shotgun (WGS) entry which is preliminary data.</text>
</comment>
<feature type="chain" id="PRO_5022740388" evidence="1">
    <location>
        <begin position="21"/>
        <end position="489"/>
    </location>
</feature>
<keyword evidence="3" id="KW-1185">Reference proteome</keyword>
<proteinExistence type="predicted"/>
<sequence length="489" mass="55214" precursor="true">MKRVFLFPSLVGALICCTFAINLTANSKQAGSPDLSNSEDSTKNDLTQDAPLIVHEWGTFTSFSGSDGIHLSFRPLVENDLPKFVSTIRPSWSRLLSKQSIRAIQRMETPITYFYTDVERDVEVQVEFPQGLLTEYFPPVRQFHPEMPYISPTPFGQGLDPKIPLENGKLDWGKIHLIPAQSLRPAVKDEELSRRIGHGVEKMLMEPEQKYPHYFAARNTDSAIVQFRTGEAPNSIDYFEKFLFYRGVGNFQLPVTAEALADGTFTLKNSGDEDLRSVFLVEVKNQSVRFRKFDRVEAQSHTTLTHSADWSDIQPLVTEMVSALVQEGLYEKEAESMVECWKSSWFGEEGTRILYMVPTHITETLLPLQVTPKPDEVVRVLVGRMEIMPQETEQRVLDLVTKSAQARTHAAQNKTEFKSPALDSLVEMGRLAEPALIRISALAKDPLIQSEVAQLIRELRTPSDQQITDVENPWQNISDLAGIDAWTGN</sequence>
<dbReference type="Proteomes" id="UP000317243">
    <property type="component" value="Unassembled WGS sequence"/>
</dbReference>
<reference evidence="2 3" key="1">
    <citation type="submission" date="2019-02" db="EMBL/GenBank/DDBJ databases">
        <title>Deep-cultivation of Planctomycetes and their phenomic and genomic characterization uncovers novel biology.</title>
        <authorList>
            <person name="Wiegand S."/>
            <person name="Jogler M."/>
            <person name="Boedeker C."/>
            <person name="Pinto D."/>
            <person name="Vollmers J."/>
            <person name="Rivas-Marin E."/>
            <person name="Kohn T."/>
            <person name="Peeters S.H."/>
            <person name="Heuer A."/>
            <person name="Rast P."/>
            <person name="Oberbeckmann S."/>
            <person name="Bunk B."/>
            <person name="Jeske O."/>
            <person name="Meyerdierks A."/>
            <person name="Storesund J.E."/>
            <person name="Kallscheuer N."/>
            <person name="Luecker S."/>
            <person name="Lage O.M."/>
            <person name="Pohl T."/>
            <person name="Merkel B.J."/>
            <person name="Hornburger P."/>
            <person name="Mueller R.-W."/>
            <person name="Bruemmer F."/>
            <person name="Labrenz M."/>
            <person name="Spormann A.M."/>
            <person name="Op Den Camp H."/>
            <person name="Overmann J."/>
            <person name="Amann R."/>
            <person name="Jetten M.S.M."/>
            <person name="Mascher T."/>
            <person name="Medema M.H."/>
            <person name="Devos D.P."/>
            <person name="Kaster A.-K."/>
            <person name="Ovreas L."/>
            <person name="Rohde M."/>
            <person name="Galperin M.Y."/>
            <person name="Jogler C."/>
        </authorList>
    </citation>
    <scope>NUCLEOTIDE SEQUENCE [LARGE SCALE GENOMIC DNA]</scope>
    <source>
        <strain evidence="2 3">KOR42</strain>
    </source>
</reference>
<evidence type="ECO:0000313" key="3">
    <source>
        <dbReference type="Proteomes" id="UP000317243"/>
    </source>
</evidence>
<organism evidence="2 3">
    <name type="scientific">Thalassoglobus neptunius</name>
    <dbReference type="NCBI Taxonomy" id="1938619"/>
    <lineage>
        <taxon>Bacteria</taxon>
        <taxon>Pseudomonadati</taxon>
        <taxon>Planctomycetota</taxon>
        <taxon>Planctomycetia</taxon>
        <taxon>Planctomycetales</taxon>
        <taxon>Planctomycetaceae</taxon>
        <taxon>Thalassoglobus</taxon>
    </lineage>
</organism>
<dbReference type="RefSeq" id="WP_231740769.1">
    <property type="nucleotide sequence ID" value="NZ_SIHI01000001.1"/>
</dbReference>
<accession>A0A5C5X5J2</accession>
<name>A0A5C5X5J2_9PLAN</name>